<dbReference type="eggNOG" id="KOG3533">
    <property type="taxonomic scope" value="Eukaryota"/>
</dbReference>
<proteinExistence type="predicted"/>
<dbReference type="GO" id="GO:0005216">
    <property type="term" value="F:monoatomic ion channel activity"/>
    <property type="evidence" value="ECO:0007669"/>
    <property type="project" value="InterPro"/>
</dbReference>
<evidence type="ECO:0000259" key="6">
    <source>
        <dbReference type="Pfam" id="PF00520"/>
    </source>
</evidence>
<evidence type="ECO:0000256" key="4">
    <source>
        <dbReference type="ARBA" id="ARBA00023136"/>
    </source>
</evidence>
<feature type="transmembrane region" description="Helical" evidence="5">
    <location>
        <begin position="648"/>
        <end position="667"/>
    </location>
</feature>
<feature type="transmembrane region" description="Helical" evidence="5">
    <location>
        <begin position="674"/>
        <end position="693"/>
    </location>
</feature>
<accession>G0QN34</accession>
<dbReference type="AlphaFoldDB" id="G0QN34"/>
<evidence type="ECO:0000256" key="2">
    <source>
        <dbReference type="ARBA" id="ARBA00022692"/>
    </source>
</evidence>
<dbReference type="GO" id="GO:0006816">
    <property type="term" value="P:calcium ion transport"/>
    <property type="evidence" value="ECO:0007669"/>
    <property type="project" value="InterPro"/>
</dbReference>
<keyword evidence="4 5" id="KW-0472">Membrane</keyword>
<evidence type="ECO:0008006" key="10">
    <source>
        <dbReference type="Google" id="ProtNLM"/>
    </source>
</evidence>
<dbReference type="InterPro" id="IPR015925">
    <property type="entry name" value="Ryanodine_IP3_receptor"/>
</dbReference>
<dbReference type="Gene3D" id="1.10.287.70">
    <property type="match status" value="1"/>
</dbReference>
<keyword evidence="2 5" id="KW-0812">Transmembrane</keyword>
<comment type="subcellular location">
    <subcellularLocation>
        <location evidence="1">Membrane</location>
        <topology evidence="1">Multi-pass membrane protein</topology>
    </subcellularLocation>
</comment>
<feature type="transmembrane region" description="Helical" evidence="5">
    <location>
        <begin position="783"/>
        <end position="806"/>
    </location>
</feature>
<protein>
    <recommendedName>
        <fullName evidence="10">MIR domain protein</fullName>
    </recommendedName>
</protein>
<feature type="transmembrane region" description="Helical" evidence="5">
    <location>
        <begin position="734"/>
        <end position="762"/>
    </location>
</feature>
<dbReference type="Pfam" id="PF00520">
    <property type="entry name" value="Ion_trans"/>
    <property type="match status" value="1"/>
</dbReference>
<reference evidence="8 9" key="1">
    <citation type="submission" date="2011-07" db="EMBL/GenBank/DDBJ databases">
        <authorList>
            <person name="Coyne R."/>
            <person name="Brami D."/>
            <person name="Johnson J."/>
            <person name="Hostetler J."/>
            <person name="Hannick L."/>
            <person name="Clark T."/>
            <person name="Cassidy-Hanley D."/>
            <person name="Inman J."/>
        </authorList>
    </citation>
    <scope>NUCLEOTIDE SEQUENCE [LARGE SCALE GENOMIC DNA]</scope>
    <source>
        <strain evidence="8 9">G5</strain>
    </source>
</reference>
<gene>
    <name evidence="8" type="ORF">IMG5_055060</name>
</gene>
<dbReference type="InterPro" id="IPR013662">
    <property type="entry name" value="RIH_assoc-dom"/>
</dbReference>
<feature type="domain" description="Ion transport" evidence="6">
    <location>
        <begin position="650"/>
        <end position="894"/>
    </location>
</feature>
<dbReference type="GeneID" id="14909536"/>
<dbReference type="RefSeq" id="XP_004037349.1">
    <property type="nucleotide sequence ID" value="XM_004037301.1"/>
</dbReference>
<keyword evidence="3 5" id="KW-1133">Transmembrane helix</keyword>
<dbReference type="OrthoDB" id="76898at2759"/>
<dbReference type="PANTHER" id="PTHR13715">
    <property type="entry name" value="RYANODINE RECEPTOR AND IP3 RECEPTOR"/>
    <property type="match status" value="1"/>
</dbReference>
<evidence type="ECO:0000256" key="5">
    <source>
        <dbReference type="SAM" id="Phobius"/>
    </source>
</evidence>
<evidence type="ECO:0000313" key="9">
    <source>
        <dbReference type="Proteomes" id="UP000008983"/>
    </source>
</evidence>
<feature type="transmembrane region" description="Helical" evidence="5">
    <location>
        <begin position="865"/>
        <end position="888"/>
    </location>
</feature>
<dbReference type="Pfam" id="PF08454">
    <property type="entry name" value="RIH_assoc"/>
    <property type="match status" value="1"/>
</dbReference>
<evidence type="ECO:0000256" key="3">
    <source>
        <dbReference type="ARBA" id="ARBA00022989"/>
    </source>
</evidence>
<dbReference type="InParanoid" id="G0QN34"/>
<sequence>MYLFLYLITFQIIFYYNKKKENSKLDLCEAEQQNYYTYQNTQQLLKQTIEQIDELLNIDKVNFLTENLSISKYQKLQQQAFAKHIYLVNQQRVKKSIINKYQYQSLNQLTEFILQIKNQDNQKFLLCLEQYQNILNNNSNQINNKQRIYTLNLLNNVLNRIPQNQVNQVKFLSLLCQAIIKVQEKKIKIQYINTLIDYLSNHSNQIKQVFYQYLLQDQQNQFLLSIKNLIQDTFNELKEFQKAENIQNDEEKDQNLKIWQNLINSKIQFTDKDYFQKIINQKIQQFIKILQLIKISCENNFYQMKDFFRIQININGNQKEQQINFIFLLSELFSKYIRKLINQSNLQLGITFIETFIQLLQGPSILNQYELSQTKFLENIEDLMIGIFEDKSINEEFKNSQLLQFKYQIITTLILLLEANDNKEIIDRIITFLNPQILFKQIHLYHIKYMETIDLLKKQRIRGIYYLLKENLLEENIFKEFQNLLNIEHIQEFFNNNNIQKESVQIALVQKSANKYLDYCYQSIILIQYLSFYNQSFKQQCKYSKQILEINTFKSYQQLKKQLLSIEIINQFNSIQKIYFQKHPLTYYLSRTSKEKFLENVNINTANDKIQGFLQTQIQFQDEMMHFLKLNAFGINIQLSFMQQVKNINLLLILIITFFLFFDLFSIMNQFFQFIALLQLIISLLIWFLWAILELPLDYLKTERNIQYKMEKYKRNMMNLKLQIILEIIKNKQIIYLTLNIILSILGFSVSKIFYCFLLLDIIDRSSVLKNIIKSITINSKQLMLLIILGIILLFIYSTIAFYSSIKQTFKYNNNPELEICNSPWDCFLFILGQALRQGGGIGDIVQMPDPFDQQNYIRRFFYDLTFYILINVVFLNIIFCIIIDAFAELRDEKKARDNHQGNKCFICNMERENLENQGINFIKHRKQQHNLWNYVFYIVYLKTKIKIQLMEQNFIYKNNQNKIIYNGYLQEGQIFIIMKQSKKIKIQNQINDQKQNNNQFNQIYSVLILIYNQYITFNMLIFIFYVVLFKNLYQKNGYSIIFLSLFLKKICYKKQIIEKQNKKDKIIIILTNKHYIIFILIKYYLLKNLIIQKNVKRQIRVHKSSSYLRSYFEKLQTYRKFSNTRNYIQGYISNVVQSLNIQIDNLSFCTLTI</sequence>
<dbReference type="GO" id="GO:0016020">
    <property type="term" value="C:membrane"/>
    <property type="evidence" value="ECO:0007669"/>
    <property type="project" value="UniProtKB-SubCell"/>
</dbReference>
<keyword evidence="9" id="KW-1185">Reference proteome</keyword>
<organism evidence="8 9">
    <name type="scientific">Ichthyophthirius multifiliis</name>
    <name type="common">White spot disease agent</name>
    <name type="synonym">Ich</name>
    <dbReference type="NCBI Taxonomy" id="5932"/>
    <lineage>
        <taxon>Eukaryota</taxon>
        <taxon>Sar</taxon>
        <taxon>Alveolata</taxon>
        <taxon>Ciliophora</taxon>
        <taxon>Intramacronucleata</taxon>
        <taxon>Oligohymenophorea</taxon>
        <taxon>Hymenostomatida</taxon>
        <taxon>Ophryoglenina</taxon>
        <taxon>Ichthyophthirius</taxon>
    </lineage>
</organism>
<feature type="transmembrane region" description="Helical" evidence="5">
    <location>
        <begin position="1004"/>
        <end position="1027"/>
    </location>
</feature>
<feature type="domain" description="RyR/IP3R Homology associated" evidence="7">
    <location>
        <begin position="281"/>
        <end position="384"/>
    </location>
</feature>
<dbReference type="InterPro" id="IPR005821">
    <property type="entry name" value="Ion_trans_dom"/>
</dbReference>
<evidence type="ECO:0000256" key="1">
    <source>
        <dbReference type="ARBA" id="ARBA00004141"/>
    </source>
</evidence>
<dbReference type="Proteomes" id="UP000008983">
    <property type="component" value="Unassembled WGS sequence"/>
</dbReference>
<evidence type="ECO:0000313" key="8">
    <source>
        <dbReference type="EMBL" id="EGR33363.1"/>
    </source>
</evidence>
<feature type="transmembrane region" description="Helical" evidence="5">
    <location>
        <begin position="1068"/>
        <end position="1087"/>
    </location>
</feature>
<dbReference type="EMBL" id="GL983462">
    <property type="protein sequence ID" value="EGR33363.1"/>
    <property type="molecule type" value="Genomic_DNA"/>
</dbReference>
<dbReference type="PANTHER" id="PTHR13715:SF99">
    <property type="entry name" value="INOSITOL 1,4,5-TRISPHOSPHATE RECEPTOR-LIKE PROTEIN A"/>
    <property type="match status" value="1"/>
</dbReference>
<dbReference type="STRING" id="857967.G0QN34"/>
<evidence type="ECO:0000259" key="7">
    <source>
        <dbReference type="Pfam" id="PF08454"/>
    </source>
</evidence>
<name>G0QN34_ICHMU</name>